<dbReference type="Pfam" id="PF00596">
    <property type="entry name" value="Aldolase_II"/>
    <property type="match status" value="1"/>
</dbReference>
<dbReference type="InterPro" id="IPR050197">
    <property type="entry name" value="Aldolase_class_II_sugar_metab"/>
</dbReference>
<dbReference type="Proteomes" id="UP000585905">
    <property type="component" value="Unassembled WGS sequence"/>
</dbReference>
<dbReference type="PANTHER" id="PTHR22789:SF0">
    <property type="entry name" value="3-OXO-TETRONATE 4-PHOSPHATE DECARBOXYLASE-RELATED"/>
    <property type="match status" value="1"/>
</dbReference>
<dbReference type="GO" id="GO:0016832">
    <property type="term" value="F:aldehyde-lyase activity"/>
    <property type="evidence" value="ECO:0007669"/>
    <property type="project" value="TreeGrafter"/>
</dbReference>
<keyword evidence="2 4" id="KW-0456">Lyase</keyword>
<evidence type="ECO:0000256" key="1">
    <source>
        <dbReference type="ARBA" id="ARBA00022723"/>
    </source>
</evidence>
<dbReference type="PANTHER" id="PTHR22789">
    <property type="entry name" value="FUCULOSE PHOSPHATE ALDOLASE"/>
    <property type="match status" value="1"/>
</dbReference>
<dbReference type="InterPro" id="IPR036409">
    <property type="entry name" value="Aldolase_II/adducin_N_sf"/>
</dbReference>
<dbReference type="SUPFAM" id="SSF53639">
    <property type="entry name" value="AraD/HMP-PK domain-like"/>
    <property type="match status" value="1"/>
</dbReference>
<evidence type="ECO:0000256" key="2">
    <source>
        <dbReference type="ARBA" id="ARBA00023239"/>
    </source>
</evidence>
<dbReference type="GO" id="GO:0005829">
    <property type="term" value="C:cytosol"/>
    <property type="evidence" value="ECO:0007669"/>
    <property type="project" value="TreeGrafter"/>
</dbReference>
<dbReference type="AlphaFoldDB" id="A0A839EB74"/>
<keyword evidence="5" id="KW-1185">Reference proteome</keyword>
<feature type="domain" description="Class II aldolase/adducin N-terminal" evidence="3">
    <location>
        <begin position="10"/>
        <end position="192"/>
    </location>
</feature>
<protein>
    <submittedName>
        <fullName evidence="4">HCOMODA/2-hydroxy-3-carboxy-muconic semialdehyde decarboxylase</fullName>
        <ecNumber evidence="4">4.1.1.-</ecNumber>
    </submittedName>
</protein>
<reference evidence="4 5" key="1">
    <citation type="submission" date="2020-07" db="EMBL/GenBank/DDBJ databases">
        <title>Sequencing the genomes of 1000 actinobacteria strains.</title>
        <authorList>
            <person name="Klenk H.-P."/>
        </authorList>
    </citation>
    <scope>NUCLEOTIDE SEQUENCE [LARGE SCALE GENOMIC DNA]</scope>
    <source>
        <strain evidence="4 5">DSM 19663</strain>
    </source>
</reference>
<proteinExistence type="predicted"/>
<dbReference type="GO" id="GO:0046872">
    <property type="term" value="F:metal ion binding"/>
    <property type="evidence" value="ECO:0007669"/>
    <property type="project" value="UniProtKB-KW"/>
</dbReference>
<evidence type="ECO:0000313" key="4">
    <source>
        <dbReference type="EMBL" id="MBA8847494.1"/>
    </source>
</evidence>
<organism evidence="4 5">
    <name type="scientific">Microcella alkalica</name>
    <dbReference type="NCBI Taxonomy" id="355930"/>
    <lineage>
        <taxon>Bacteria</taxon>
        <taxon>Bacillati</taxon>
        <taxon>Actinomycetota</taxon>
        <taxon>Actinomycetes</taxon>
        <taxon>Micrococcales</taxon>
        <taxon>Microbacteriaceae</taxon>
        <taxon>Microcella</taxon>
    </lineage>
</organism>
<dbReference type="InterPro" id="IPR001303">
    <property type="entry name" value="Aldolase_II/adducin_N"/>
</dbReference>
<dbReference type="EMBL" id="JACGWX010000002">
    <property type="protein sequence ID" value="MBA8847494.1"/>
    <property type="molecule type" value="Genomic_DNA"/>
</dbReference>
<accession>A0A839EB74</accession>
<dbReference type="EC" id="4.1.1.-" evidence="4"/>
<dbReference type="GO" id="GO:0019323">
    <property type="term" value="P:pentose catabolic process"/>
    <property type="evidence" value="ECO:0007669"/>
    <property type="project" value="TreeGrafter"/>
</dbReference>
<dbReference type="SMART" id="SM01007">
    <property type="entry name" value="Aldolase_II"/>
    <property type="match status" value="1"/>
</dbReference>
<dbReference type="Gene3D" id="3.40.225.10">
    <property type="entry name" value="Class II aldolase/adducin N-terminal domain"/>
    <property type="match status" value="1"/>
</dbReference>
<name>A0A839EB74_9MICO</name>
<dbReference type="RefSeq" id="WP_182490328.1">
    <property type="nucleotide sequence ID" value="NZ_BAAAOV010000010.1"/>
</dbReference>
<evidence type="ECO:0000313" key="5">
    <source>
        <dbReference type="Proteomes" id="UP000585905"/>
    </source>
</evidence>
<comment type="caution">
    <text evidence="4">The sequence shown here is derived from an EMBL/GenBank/DDBJ whole genome shotgun (WGS) entry which is preliminary data.</text>
</comment>
<keyword evidence="1" id="KW-0479">Metal-binding</keyword>
<gene>
    <name evidence="4" type="ORF">FHX53_001079</name>
</gene>
<sequence length="254" mass="26780">MTATDLELAYDLALANRILVRHGVLDAFGHVSARAASAPDHFLLSRNKAPALVEPADILLHGADGSAGQGERLYLERFLHAEIYRARPDVMAIVHSHSPAVIPFGIVEVDLEPVIHTAGFLAEGVSRFDTRAEFGETDLLIRNSKMGASLAGSLGASSVALMRGHGSVAVGASVQHATYRAIYTEMNARVLSTALALGSVATLSSAEGLAADVTNSGQIERLWAVWGADVRFAEYYDTLSPVAASEGFPAGMPS</sequence>
<evidence type="ECO:0000259" key="3">
    <source>
        <dbReference type="SMART" id="SM01007"/>
    </source>
</evidence>